<organism evidence="2 3">
    <name type="scientific">Chryseobacterium soldanellicola</name>
    <dbReference type="NCBI Taxonomy" id="311333"/>
    <lineage>
        <taxon>Bacteria</taxon>
        <taxon>Pseudomonadati</taxon>
        <taxon>Bacteroidota</taxon>
        <taxon>Flavobacteriia</taxon>
        <taxon>Flavobacteriales</taxon>
        <taxon>Weeksellaceae</taxon>
        <taxon>Chryseobacterium group</taxon>
        <taxon>Chryseobacterium</taxon>
    </lineage>
</organism>
<keyword evidence="3" id="KW-1185">Reference proteome</keyword>
<dbReference type="Pfam" id="PF00535">
    <property type="entry name" value="Glycos_transf_2"/>
    <property type="match status" value="1"/>
</dbReference>
<dbReference type="Gene3D" id="3.90.550.10">
    <property type="entry name" value="Spore Coat Polysaccharide Biosynthesis Protein SpsA, Chain A"/>
    <property type="match status" value="1"/>
</dbReference>
<dbReference type="InterPro" id="IPR029044">
    <property type="entry name" value="Nucleotide-diphossugar_trans"/>
</dbReference>
<keyword evidence="2" id="KW-0808">Transferase</keyword>
<dbReference type="PANTHER" id="PTHR43179:SF7">
    <property type="entry name" value="RHAMNOSYLTRANSFERASE WBBL"/>
    <property type="match status" value="1"/>
</dbReference>
<dbReference type="EMBL" id="FNKL01000002">
    <property type="protein sequence ID" value="SDQ35486.1"/>
    <property type="molecule type" value="Genomic_DNA"/>
</dbReference>
<dbReference type="RefSeq" id="WP_089754787.1">
    <property type="nucleotide sequence ID" value="NZ_FNKL01000002.1"/>
</dbReference>
<dbReference type="GO" id="GO:0016740">
    <property type="term" value="F:transferase activity"/>
    <property type="evidence" value="ECO:0007669"/>
    <property type="project" value="UniProtKB-KW"/>
</dbReference>
<name>A0A1H1A809_9FLAO</name>
<gene>
    <name evidence="2" type="ORF">SAMN05421664_1288</name>
</gene>
<dbReference type="AlphaFoldDB" id="A0A1H1A809"/>
<dbReference type="SUPFAM" id="SSF53448">
    <property type="entry name" value="Nucleotide-diphospho-sugar transferases"/>
    <property type="match status" value="1"/>
</dbReference>
<feature type="domain" description="Glycosyltransferase 2-like" evidence="1">
    <location>
        <begin position="6"/>
        <end position="134"/>
    </location>
</feature>
<evidence type="ECO:0000313" key="2">
    <source>
        <dbReference type="EMBL" id="SDQ35486.1"/>
    </source>
</evidence>
<proteinExistence type="predicted"/>
<evidence type="ECO:0000259" key="1">
    <source>
        <dbReference type="Pfam" id="PF00535"/>
    </source>
</evidence>
<accession>A0A1H1A809</accession>
<reference evidence="3" key="1">
    <citation type="submission" date="2016-10" db="EMBL/GenBank/DDBJ databases">
        <authorList>
            <person name="Varghese N."/>
            <person name="Submissions S."/>
        </authorList>
    </citation>
    <scope>NUCLEOTIDE SEQUENCE [LARGE SCALE GENOMIC DNA]</scope>
    <source>
        <strain evidence="3">DSM 17072</strain>
    </source>
</reference>
<protein>
    <submittedName>
        <fullName evidence="2">Glycosyltransferase, GT2 family</fullName>
    </submittedName>
</protein>
<dbReference type="PANTHER" id="PTHR43179">
    <property type="entry name" value="RHAMNOSYLTRANSFERASE WBBL"/>
    <property type="match status" value="1"/>
</dbReference>
<dbReference type="OrthoDB" id="9771846at2"/>
<dbReference type="InterPro" id="IPR001173">
    <property type="entry name" value="Glyco_trans_2-like"/>
</dbReference>
<dbReference type="Proteomes" id="UP000199627">
    <property type="component" value="Unassembled WGS sequence"/>
</dbReference>
<evidence type="ECO:0000313" key="3">
    <source>
        <dbReference type="Proteomes" id="UP000199627"/>
    </source>
</evidence>
<dbReference type="STRING" id="311333.SAMN05421664_1288"/>
<sequence length="306" mass="35564">MPKIFFIIVTYNAMKWAERCFSSLRQSSISVHCVVVDNGSTDGSQEYIKTNFPEVHFIQSEENLGFGKANNIGIEKAFQEGADFFYLMNQDAWIYPDSLEKLLNGYNAHPHKNEVGIISPVHVDGTEKKLDIFLDKYIAFNCHETRLISDLYFQNLKPYYELDFINAAHWLLPKETIKTVGGFNPFFFHYGEDNEYVNRVHFHKKKIILIPESKVVHDGKQSLTKVDYNKYKDLRIETNIINPNINNALNQEKKALLQSIVKNSILLKFNNVKQLFAKYRYILSNSKTFNEIRLKISKEGATFLKI</sequence>